<dbReference type="AlphaFoldDB" id="A0A1D1XDM9"/>
<feature type="non-terminal residue" evidence="2">
    <location>
        <position position="171"/>
    </location>
</feature>
<evidence type="ECO:0000313" key="2">
    <source>
        <dbReference type="EMBL" id="JAT40514.1"/>
    </source>
</evidence>
<organism evidence="2">
    <name type="scientific">Anthurium amnicola</name>
    <dbReference type="NCBI Taxonomy" id="1678845"/>
    <lineage>
        <taxon>Eukaryota</taxon>
        <taxon>Viridiplantae</taxon>
        <taxon>Streptophyta</taxon>
        <taxon>Embryophyta</taxon>
        <taxon>Tracheophyta</taxon>
        <taxon>Spermatophyta</taxon>
        <taxon>Magnoliopsida</taxon>
        <taxon>Liliopsida</taxon>
        <taxon>Araceae</taxon>
        <taxon>Pothoideae</taxon>
        <taxon>Potheae</taxon>
        <taxon>Anthurium</taxon>
    </lineage>
</organism>
<reference evidence="2" key="1">
    <citation type="submission" date="2015-07" db="EMBL/GenBank/DDBJ databases">
        <title>Transcriptome Assembly of Anthurium amnicola.</title>
        <authorList>
            <person name="Suzuki J."/>
        </authorList>
    </citation>
    <scope>NUCLEOTIDE SEQUENCE</scope>
</reference>
<name>A0A1D1XDM9_9ARAE</name>
<feature type="compositionally biased region" description="Polar residues" evidence="1">
    <location>
        <begin position="145"/>
        <end position="154"/>
    </location>
</feature>
<protein>
    <submittedName>
        <fullName evidence="2">Holliday junction resolvase recU</fullName>
    </submittedName>
</protein>
<gene>
    <name evidence="2" type="primary">recU_1</name>
    <name evidence="2" type="ORF">g.112909</name>
</gene>
<evidence type="ECO:0000256" key="1">
    <source>
        <dbReference type="SAM" id="MobiDB-lite"/>
    </source>
</evidence>
<feature type="compositionally biased region" description="Basic and acidic residues" evidence="1">
    <location>
        <begin position="99"/>
        <end position="119"/>
    </location>
</feature>
<feature type="region of interest" description="Disordered" evidence="1">
    <location>
        <begin position="99"/>
        <end position="171"/>
    </location>
</feature>
<dbReference type="EMBL" id="GDJX01027422">
    <property type="protein sequence ID" value="JAT40514.1"/>
    <property type="molecule type" value="Transcribed_RNA"/>
</dbReference>
<proteinExistence type="predicted"/>
<accession>A0A1D1XDM9</accession>
<sequence>MLSDFSSIKFYKKYMYFYKSRKEAEASLLAQLKLVSKMGTATEVIDAKRNIGEFNELINSKKCDDYWDNRDVKFAKKRTEKRRIIHDQHVYQEHDVISSRVTRLTEKRKDATDKDDSSPPKKLRQTRYGRNIPNYYEGEDEPERVNNTGHSQTIEYPKTPRDSTPLTITPN</sequence>
<feature type="compositionally biased region" description="Polar residues" evidence="1">
    <location>
        <begin position="162"/>
        <end position="171"/>
    </location>
</feature>